<proteinExistence type="predicted"/>
<gene>
    <name evidence="1" type="ORF">MVEN_01075300</name>
</gene>
<protein>
    <recommendedName>
        <fullName evidence="3">F-box domain-containing protein</fullName>
    </recommendedName>
</protein>
<comment type="caution">
    <text evidence="1">The sequence shown here is derived from an EMBL/GenBank/DDBJ whole genome shotgun (WGS) entry which is preliminary data.</text>
</comment>
<evidence type="ECO:0000313" key="2">
    <source>
        <dbReference type="Proteomes" id="UP000620124"/>
    </source>
</evidence>
<sequence length="281" mass="31290">MASSPTSPPYKCPVSPPKITDAIIDELRGSLPALRVCSLVCSDWLPASRNILNRSISLRAEQIPAFMELLESPTNTYCGRVRDISLGSCLPGPIPSLGEIFLQFTDMQSIHIHSSHWHHDIPLLPGVVQLNLSGIKFPSFAAFFQLASRFPSLKSLSLGELKFVDQSYSGAVHFSPLPGLPFERLSLKISCENMTLLHWLASENGAPPLMPHLTLIVKFVKPVSPFPRNLRVQPSSNTFFLHARHNALLATSRYLDHLSVRLKYLVMPFIVGELTFVYMCE</sequence>
<evidence type="ECO:0000313" key="1">
    <source>
        <dbReference type="EMBL" id="KAF7353894.1"/>
    </source>
</evidence>
<name>A0A8H6Y7K4_9AGAR</name>
<dbReference type="Proteomes" id="UP000620124">
    <property type="component" value="Unassembled WGS sequence"/>
</dbReference>
<reference evidence="1" key="1">
    <citation type="submission" date="2020-05" db="EMBL/GenBank/DDBJ databases">
        <title>Mycena genomes resolve the evolution of fungal bioluminescence.</title>
        <authorList>
            <person name="Tsai I.J."/>
        </authorList>
    </citation>
    <scope>NUCLEOTIDE SEQUENCE</scope>
    <source>
        <strain evidence="1">CCC161011</strain>
    </source>
</reference>
<dbReference type="AlphaFoldDB" id="A0A8H6Y7K4"/>
<dbReference type="OrthoDB" id="2788229at2759"/>
<organism evidence="1 2">
    <name type="scientific">Mycena venus</name>
    <dbReference type="NCBI Taxonomy" id="2733690"/>
    <lineage>
        <taxon>Eukaryota</taxon>
        <taxon>Fungi</taxon>
        <taxon>Dikarya</taxon>
        <taxon>Basidiomycota</taxon>
        <taxon>Agaricomycotina</taxon>
        <taxon>Agaricomycetes</taxon>
        <taxon>Agaricomycetidae</taxon>
        <taxon>Agaricales</taxon>
        <taxon>Marasmiineae</taxon>
        <taxon>Mycenaceae</taxon>
        <taxon>Mycena</taxon>
    </lineage>
</organism>
<evidence type="ECO:0008006" key="3">
    <source>
        <dbReference type="Google" id="ProtNLM"/>
    </source>
</evidence>
<keyword evidence="2" id="KW-1185">Reference proteome</keyword>
<dbReference type="EMBL" id="JACAZI010000008">
    <property type="protein sequence ID" value="KAF7353894.1"/>
    <property type="molecule type" value="Genomic_DNA"/>
</dbReference>
<accession>A0A8H6Y7K4</accession>